<dbReference type="EMBL" id="JAEHSL010000001">
    <property type="protein sequence ID" value="MBI6179287.1"/>
    <property type="molecule type" value="Genomic_DNA"/>
</dbReference>
<gene>
    <name evidence="2" type="ORF">GHV41_05245</name>
    <name evidence="1" type="ORF">JEQ07_02560</name>
</gene>
<organism evidence="2 3">
    <name type="scientific">Serratia proteamaculans</name>
    <dbReference type="NCBI Taxonomy" id="28151"/>
    <lineage>
        <taxon>Bacteria</taxon>
        <taxon>Pseudomonadati</taxon>
        <taxon>Pseudomonadota</taxon>
        <taxon>Gammaproteobacteria</taxon>
        <taxon>Enterobacterales</taxon>
        <taxon>Yersiniaceae</taxon>
        <taxon>Serratia</taxon>
    </lineage>
</organism>
<reference evidence="2 3" key="1">
    <citation type="submission" date="2019-11" db="EMBL/GenBank/DDBJ databases">
        <title>The Phosphoenolpyruvate Phosphotransferase System Regulates Serratia proteamaculans 336X Biofilm Formation and Wheat Roots colonization.</title>
        <authorList>
            <person name="Liu F."/>
        </authorList>
    </citation>
    <scope>NUCLEOTIDE SEQUENCE [LARGE SCALE GENOMIC DNA]</scope>
    <source>
        <strain evidence="2 3">336X</strain>
    </source>
</reference>
<evidence type="ECO:0000313" key="3">
    <source>
        <dbReference type="Proteomes" id="UP000381260"/>
    </source>
</evidence>
<dbReference type="AlphaFoldDB" id="A0A5Q2V856"/>
<protein>
    <submittedName>
        <fullName evidence="2">Uncharacterized protein</fullName>
    </submittedName>
</protein>
<dbReference type="EMBL" id="CP045913">
    <property type="protein sequence ID" value="QGH60280.1"/>
    <property type="molecule type" value="Genomic_DNA"/>
</dbReference>
<dbReference type="RefSeq" id="WP_153857822.1">
    <property type="nucleotide sequence ID" value="NZ_CAMIQX010000002.1"/>
</dbReference>
<dbReference type="Proteomes" id="UP000639004">
    <property type="component" value="Unassembled WGS sequence"/>
</dbReference>
<sequence length="49" mass="5250">MTTIWGITTDEFWNGLRAVSVFDDDTADAQCSQGRVGFGGLLAIKSAKV</sequence>
<proteinExistence type="predicted"/>
<evidence type="ECO:0000313" key="1">
    <source>
        <dbReference type="EMBL" id="MBI6179287.1"/>
    </source>
</evidence>
<accession>A0A5Q2V856</accession>
<evidence type="ECO:0000313" key="2">
    <source>
        <dbReference type="EMBL" id="QGH60280.1"/>
    </source>
</evidence>
<dbReference type="Proteomes" id="UP000381260">
    <property type="component" value="Chromosome"/>
</dbReference>
<reference evidence="1 4" key="2">
    <citation type="submission" date="2020-12" db="EMBL/GenBank/DDBJ databases">
        <title>Enhanced detection system for hospital associated transmission using whole genome sequencing surveillance.</title>
        <authorList>
            <person name="Harrison L.H."/>
            <person name="Van Tyne D."/>
            <person name="Marsh J.W."/>
            <person name="Griffith M.P."/>
            <person name="Snyder D.J."/>
            <person name="Cooper V.S."/>
            <person name="Mustapha M."/>
        </authorList>
    </citation>
    <scope>NUCLEOTIDE SEQUENCE [LARGE SCALE GENOMIC DNA]</scope>
    <source>
        <strain evidence="1 4">SER00238</strain>
    </source>
</reference>
<name>A0A5Q2V856_SERPR</name>
<evidence type="ECO:0000313" key="4">
    <source>
        <dbReference type="Proteomes" id="UP000639004"/>
    </source>
</evidence>
<keyword evidence="4" id="KW-1185">Reference proteome</keyword>